<gene>
    <name evidence="6" type="primary">wecB</name>
    <name evidence="6" type="ORF">PZE19_04770</name>
</gene>
<protein>
    <recommendedName>
        <fullName evidence="3">UDP-N-acetylglucosamine 2-epimerase (non-hydrolyzing)</fullName>
        <ecNumber evidence="3">5.1.3.14</ecNumber>
    </recommendedName>
</protein>
<keyword evidence="7" id="KW-1185">Reference proteome</keyword>
<evidence type="ECO:0000256" key="2">
    <source>
        <dbReference type="ARBA" id="ARBA00038209"/>
    </source>
</evidence>
<dbReference type="Gene3D" id="3.40.50.2000">
    <property type="entry name" value="Glycogen Phosphorylase B"/>
    <property type="match status" value="2"/>
</dbReference>
<evidence type="ECO:0000259" key="5">
    <source>
        <dbReference type="Pfam" id="PF02350"/>
    </source>
</evidence>
<dbReference type="RefSeq" id="WP_277859428.1">
    <property type="nucleotide sequence ID" value="NZ_JARRAG010000001.1"/>
</dbReference>
<evidence type="ECO:0000256" key="1">
    <source>
        <dbReference type="ARBA" id="ARBA00023235"/>
    </source>
</evidence>
<proteinExistence type="inferred from homology"/>
<dbReference type="InterPro" id="IPR003331">
    <property type="entry name" value="UDP_GlcNAc_Epimerase_2_dom"/>
</dbReference>
<dbReference type="CDD" id="cd03786">
    <property type="entry name" value="GTB_UDP-GlcNAc_2-Epimerase"/>
    <property type="match status" value="1"/>
</dbReference>
<comment type="similarity">
    <text evidence="2 4">Belongs to the UDP-N-acetylglucosamine 2-epimerase family.</text>
</comment>
<evidence type="ECO:0000256" key="4">
    <source>
        <dbReference type="RuleBase" id="RU003513"/>
    </source>
</evidence>
<sequence>MDPSERRRNVVFVVGTRPEAIKTAPIIRALRDQPWARCRLIFTAQHRDLARPIFDFFDVRPDVDLDVMRPGQSLADLSNRLVVALHAALSREEPDCVVAQGDTTTVLAAALASYMLGTPFAHVEAGLRTYRLDAPYPEEANRVAASHLASLHFAPTSAARSNLLREGIPPESIHMTGNTGIDALFMAADREVPLQGLDPDSRFVLVTVHRRENLGEPLTRICEGIRKLHDRHPDVEFLWPVHPNPGVEPVVRAALGGLDRVRLISPLEYGPFVTAMKRAAFILSDSGGVQEEATALRTPVLVLRDVSEREEAVHCGVAKLVGDDPAAILHEGTRRLAEPRQPARTTDATSPFGDGRAAARIATILHRKLVVEAPAAVAV</sequence>
<dbReference type="InterPro" id="IPR029767">
    <property type="entry name" value="WecB-like"/>
</dbReference>
<dbReference type="SUPFAM" id="SSF53756">
    <property type="entry name" value="UDP-Glycosyltransferase/glycogen phosphorylase"/>
    <property type="match status" value="1"/>
</dbReference>
<evidence type="ECO:0000313" key="7">
    <source>
        <dbReference type="Proteomes" id="UP001216907"/>
    </source>
</evidence>
<dbReference type="Pfam" id="PF02350">
    <property type="entry name" value="Epimerase_2"/>
    <property type="match status" value="1"/>
</dbReference>
<feature type="domain" description="UDP-N-acetylglucosamine 2-epimerase" evidence="5">
    <location>
        <begin position="29"/>
        <end position="365"/>
    </location>
</feature>
<dbReference type="GO" id="GO:0008761">
    <property type="term" value="F:UDP-N-acetylglucosamine 2-epimerase activity"/>
    <property type="evidence" value="ECO:0007669"/>
    <property type="project" value="UniProtKB-EC"/>
</dbReference>
<name>A0ABT6F6E5_9BACT</name>
<dbReference type="NCBIfam" id="TIGR00236">
    <property type="entry name" value="wecB"/>
    <property type="match status" value="1"/>
</dbReference>
<keyword evidence="1 4" id="KW-0413">Isomerase</keyword>
<accession>A0ABT6F6E5</accession>
<comment type="caution">
    <text evidence="6">The sequence shown here is derived from an EMBL/GenBank/DDBJ whole genome shotgun (WGS) entry which is preliminary data.</text>
</comment>
<organism evidence="6 7">
    <name type="scientific">Paludisphaera mucosa</name>
    <dbReference type="NCBI Taxonomy" id="3030827"/>
    <lineage>
        <taxon>Bacteria</taxon>
        <taxon>Pseudomonadati</taxon>
        <taxon>Planctomycetota</taxon>
        <taxon>Planctomycetia</taxon>
        <taxon>Isosphaerales</taxon>
        <taxon>Isosphaeraceae</taxon>
        <taxon>Paludisphaera</taxon>
    </lineage>
</organism>
<dbReference type="EC" id="5.1.3.14" evidence="3"/>
<dbReference type="EMBL" id="JARRAG010000001">
    <property type="protein sequence ID" value="MDG3003071.1"/>
    <property type="molecule type" value="Genomic_DNA"/>
</dbReference>
<reference evidence="6 7" key="1">
    <citation type="submission" date="2023-03" db="EMBL/GenBank/DDBJ databases">
        <title>Paludisphaera mucosa sp. nov. a novel planctomycete from northern fen.</title>
        <authorList>
            <person name="Ivanova A."/>
        </authorList>
    </citation>
    <scope>NUCLEOTIDE SEQUENCE [LARGE SCALE GENOMIC DNA]</scope>
    <source>
        <strain evidence="6 7">Pla2</strain>
    </source>
</reference>
<dbReference type="PANTHER" id="PTHR43174:SF2">
    <property type="entry name" value="UDP-N-ACETYLGLUCOSAMINE 2-EPIMERASE"/>
    <property type="match status" value="1"/>
</dbReference>
<dbReference type="Proteomes" id="UP001216907">
    <property type="component" value="Unassembled WGS sequence"/>
</dbReference>
<evidence type="ECO:0000256" key="3">
    <source>
        <dbReference type="ARBA" id="ARBA00038858"/>
    </source>
</evidence>
<dbReference type="PANTHER" id="PTHR43174">
    <property type="entry name" value="UDP-N-ACETYLGLUCOSAMINE 2-EPIMERASE"/>
    <property type="match status" value="1"/>
</dbReference>
<evidence type="ECO:0000313" key="6">
    <source>
        <dbReference type="EMBL" id="MDG3003071.1"/>
    </source>
</evidence>